<gene>
    <name evidence="2" type="ORF">PFISCL1PPCAC_24348</name>
</gene>
<evidence type="ECO:0008006" key="4">
    <source>
        <dbReference type="Google" id="ProtNLM"/>
    </source>
</evidence>
<comment type="caution">
    <text evidence="2">The sequence shown here is derived from an EMBL/GenBank/DDBJ whole genome shotgun (WGS) entry which is preliminary data.</text>
</comment>
<sequence length="62" mass="6253">MLPFAALIAFASSIAFVVLCGGGNKYIQDNGGGPAVKKNEIAATVAGECPKDTVADVPSNWG</sequence>
<keyword evidence="3" id="KW-1185">Reference proteome</keyword>
<feature type="non-terminal residue" evidence="2">
    <location>
        <position position="62"/>
    </location>
</feature>
<dbReference type="AlphaFoldDB" id="A0AAV5WPW9"/>
<organism evidence="2 3">
    <name type="scientific">Pristionchus fissidentatus</name>
    <dbReference type="NCBI Taxonomy" id="1538716"/>
    <lineage>
        <taxon>Eukaryota</taxon>
        <taxon>Metazoa</taxon>
        <taxon>Ecdysozoa</taxon>
        <taxon>Nematoda</taxon>
        <taxon>Chromadorea</taxon>
        <taxon>Rhabditida</taxon>
        <taxon>Rhabditina</taxon>
        <taxon>Diplogasteromorpha</taxon>
        <taxon>Diplogasteroidea</taxon>
        <taxon>Neodiplogasteridae</taxon>
        <taxon>Pristionchus</taxon>
    </lineage>
</organism>
<name>A0AAV5WPW9_9BILA</name>
<proteinExistence type="predicted"/>
<dbReference type="Proteomes" id="UP001432322">
    <property type="component" value="Unassembled WGS sequence"/>
</dbReference>
<evidence type="ECO:0000313" key="2">
    <source>
        <dbReference type="EMBL" id="GMT33051.1"/>
    </source>
</evidence>
<protein>
    <recommendedName>
        <fullName evidence="4">Secreted protein</fullName>
    </recommendedName>
</protein>
<accession>A0AAV5WPW9</accession>
<feature type="chain" id="PRO_5043876517" description="Secreted protein" evidence="1">
    <location>
        <begin position="21"/>
        <end position="62"/>
    </location>
</feature>
<feature type="signal peptide" evidence="1">
    <location>
        <begin position="1"/>
        <end position="20"/>
    </location>
</feature>
<dbReference type="EMBL" id="BTSY01000006">
    <property type="protein sequence ID" value="GMT33051.1"/>
    <property type="molecule type" value="Genomic_DNA"/>
</dbReference>
<keyword evidence="1" id="KW-0732">Signal</keyword>
<reference evidence="2" key="1">
    <citation type="submission" date="2023-10" db="EMBL/GenBank/DDBJ databases">
        <title>Genome assembly of Pristionchus species.</title>
        <authorList>
            <person name="Yoshida K."/>
            <person name="Sommer R.J."/>
        </authorList>
    </citation>
    <scope>NUCLEOTIDE SEQUENCE</scope>
    <source>
        <strain evidence="2">RS5133</strain>
    </source>
</reference>
<evidence type="ECO:0000313" key="3">
    <source>
        <dbReference type="Proteomes" id="UP001432322"/>
    </source>
</evidence>
<evidence type="ECO:0000256" key="1">
    <source>
        <dbReference type="SAM" id="SignalP"/>
    </source>
</evidence>